<keyword evidence="1" id="KW-0548">Nucleotidyltransferase</keyword>
<gene>
    <name evidence="1" type="ORF">KPL71_013900</name>
</gene>
<keyword evidence="2" id="KW-1185">Reference proteome</keyword>
<keyword evidence="1" id="KW-0695">RNA-directed DNA polymerase</keyword>
<dbReference type="EMBL" id="CM039174">
    <property type="protein sequence ID" value="KAH9750466.1"/>
    <property type="molecule type" value="Genomic_DNA"/>
</dbReference>
<comment type="caution">
    <text evidence="1">The sequence shown here is derived from an EMBL/GenBank/DDBJ whole genome shotgun (WGS) entry which is preliminary data.</text>
</comment>
<accession>A0ACB8K7W8</accession>
<evidence type="ECO:0000313" key="1">
    <source>
        <dbReference type="EMBL" id="KAH9750466.1"/>
    </source>
</evidence>
<sequence>MGGGLALLWSSEVTVHIQSYSKHHIDSVVYAENGSYWRCTGVYGHLVAGQKYHTWTLLKRLASFSSLPWLCFGDFNEILLPNEKKGGNNREIKLMYEFREAIRECDLRDMGWKGMPFTWSNKRYEAGLIEERLDRFLCNKSWELKNMQLQGLQYVDGKKIQDIERQIDGFLVDEEIYWKQRSRADWLREGDKNTKFFHAKASSRKRKNKIWGILNEQDEWTEEAADVEKIFCDYFANLYTSTKPSQQQIDAALQGMPKRVTEEMNEELNKPFTEDEVSAALAQMCPTKAPGPDGLPAAFFQKHWQSVSRGVLTTSLHILNEGGTITPVNHTYIALIPKVEKPRKVAEFRPISLSNRLKQVLHNIISPIQSAFIPERLISDNIIIGYECLHKIRHSKSKKHGLVALKLDISKAYDSVEWDFLRNTMHNLGFSRKWVELVMRCVTTSSFSILINGVAKGLIYPQRGLRQGCPLSPYLFILCAEVFSNLLAQAESKQLIHGLKFSSQLSISHLLFADDSLIFTRATTEDCINLKAIFECYAVASGQIFNFDKSSIFFSVNTPAARVAAIKNIFDLQVVSRHAKYLGLPAMVGRKKVTFFNDIKLRVLNKISNWNSKLFSSGGKEVLIKAIAQAIPAYAMSVFRLPIGLCSDIQKAIAEFWWGSKKEKRRIHWAKWDRLCKAKGRGGMGFRDLTCFNQALVAKQGWRVIHFPESLMARVLQARYFKNSSFMQAKLGSNPSFIWRSILWGRQVLQNGMRWRIGCGQQVKIYQSRWIPRPTSFKIFSRATLPVEATVSTLIDKEHKWNENLIKQHFDHEDADKILKIPLPRAPEPDQMIWAYDKQGRYAVKSGY</sequence>
<name>A0ACB8K7W8_CITSI</name>
<protein>
    <submittedName>
        <fullName evidence="1">Reverse transcriptase domain-containing protein</fullName>
    </submittedName>
</protein>
<reference evidence="2" key="1">
    <citation type="journal article" date="2023" name="Hortic. Res.">
        <title>A chromosome-level phased genome enabling allele-level studies in sweet orange: a case study on citrus Huanglongbing tolerance.</title>
        <authorList>
            <person name="Wu B."/>
            <person name="Yu Q."/>
            <person name="Deng Z."/>
            <person name="Duan Y."/>
            <person name="Luo F."/>
            <person name="Gmitter F. Jr."/>
        </authorList>
    </citation>
    <scope>NUCLEOTIDE SEQUENCE [LARGE SCALE GENOMIC DNA]</scope>
    <source>
        <strain evidence="2">cv. Valencia</strain>
    </source>
</reference>
<dbReference type="Proteomes" id="UP000829398">
    <property type="component" value="Chromosome 5"/>
</dbReference>
<keyword evidence="1" id="KW-0808">Transferase</keyword>
<organism evidence="1 2">
    <name type="scientific">Citrus sinensis</name>
    <name type="common">Sweet orange</name>
    <name type="synonym">Citrus aurantium var. sinensis</name>
    <dbReference type="NCBI Taxonomy" id="2711"/>
    <lineage>
        <taxon>Eukaryota</taxon>
        <taxon>Viridiplantae</taxon>
        <taxon>Streptophyta</taxon>
        <taxon>Embryophyta</taxon>
        <taxon>Tracheophyta</taxon>
        <taxon>Spermatophyta</taxon>
        <taxon>Magnoliopsida</taxon>
        <taxon>eudicotyledons</taxon>
        <taxon>Gunneridae</taxon>
        <taxon>Pentapetalae</taxon>
        <taxon>rosids</taxon>
        <taxon>malvids</taxon>
        <taxon>Sapindales</taxon>
        <taxon>Rutaceae</taxon>
        <taxon>Aurantioideae</taxon>
        <taxon>Citrus</taxon>
    </lineage>
</organism>
<proteinExistence type="predicted"/>
<evidence type="ECO:0000313" key="2">
    <source>
        <dbReference type="Proteomes" id="UP000829398"/>
    </source>
</evidence>